<dbReference type="SUPFAM" id="SSF51905">
    <property type="entry name" value="FAD/NAD(P)-binding domain"/>
    <property type="match status" value="1"/>
</dbReference>
<dbReference type="GO" id="GO:0004148">
    <property type="term" value="F:dihydrolipoyl dehydrogenase (NADH) activity"/>
    <property type="evidence" value="ECO:0007669"/>
    <property type="project" value="UniProtKB-EC"/>
</dbReference>
<feature type="binding site" evidence="9">
    <location>
        <begin position="166"/>
        <end position="173"/>
    </location>
    <ligand>
        <name>NAD(+)</name>
        <dbReference type="ChEBI" id="CHEBI:57540"/>
    </ligand>
</feature>
<comment type="similarity">
    <text evidence="1 11">Belongs to the class-I pyridine nucleotide-disulfide oxidoreductase family.</text>
</comment>
<proteinExistence type="inferred from homology"/>
<dbReference type="PRINTS" id="PR00411">
    <property type="entry name" value="PNDRDTASEI"/>
</dbReference>
<reference evidence="14 15" key="1">
    <citation type="submission" date="2018-09" db="EMBL/GenBank/DDBJ databases">
        <authorList>
            <consortium name="Pathogen Informatics"/>
        </authorList>
    </citation>
    <scope>NUCLEOTIDE SEQUENCE [LARGE SCALE GENOMIC DNA]</scope>
    <source>
        <strain evidence="14 15">OH-22767</strain>
    </source>
</reference>
<evidence type="ECO:0000256" key="3">
    <source>
        <dbReference type="ARBA" id="ARBA00022827"/>
    </source>
</evidence>
<dbReference type="InterPro" id="IPR016156">
    <property type="entry name" value="FAD/NAD-linked_Rdtase_dimer_sf"/>
</dbReference>
<dbReference type="FunFam" id="3.30.390.30:FF:000001">
    <property type="entry name" value="Dihydrolipoyl dehydrogenase"/>
    <property type="match status" value="1"/>
</dbReference>
<evidence type="ECO:0000259" key="12">
    <source>
        <dbReference type="Pfam" id="PF02852"/>
    </source>
</evidence>
<organism evidence="14 15">
    <name type="scientific">Candidatus Ornithobacterium hominis</name>
    <dbReference type="NCBI Taxonomy" id="2497989"/>
    <lineage>
        <taxon>Bacteria</taxon>
        <taxon>Pseudomonadati</taxon>
        <taxon>Bacteroidota</taxon>
        <taxon>Flavobacteriia</taxon>
        <taxon>Flavobacteriales</taxon>
        <taxon>Weeksellaceae</taxon>
        <taxon>Ornithobacterium</taxon>
    </lineage>
</organism>
<evidence type="ECO:0000256" key="1">
    <source>
        <dbReference type="ARBA" id="ARBA00007532"/>
    </source>
</evidence>
<keyword evidence="2 11" id="KW-0285">Flavoprotein</keyword>
<dbReference type="EMBL" id="UNSC01000001">
    <property type="protein sequence ID" value="SZD71112.1"/>
    <property type="molecule type" value="Genomic_DNA"/>
</dbReference>
<evidence type="ECO:0000256" key="2">
    <source>
        <dbReference type="ARBA" id="ARBA00022630"/>
    </source>
</evidence>
<dbReference type="GO" id="GO:0003955">
    <property type="term" value="F:NAD(P)H dehydrogenase (quinone) activity"/>
    <property type="evidence" value="ECO:0007669"/>
    <property type="project" value="TreeGrafter"/>
</dbReference>
<evidence type="ECO:0000313" key="15">
    <source>
        <dbReference type="Proteomes" id="UP000262142"/>
    </source>
</evidence>
<sequence length="438" mass="48377">MQPKEVKNLIIGFGKAGKTLAAFLANKNEEVILVEKSPKMYGGTCINVGCIPSKSLITKAGKEIQLPKAVEMTNDLTSKLRKANYDKVEDLSDAKVITGTAKFIDNQTVEVSTENGKELYLPERIFINTGAKPRKLEIKGADLPQIYDSTSIMQLTELPQKLCIVGGGFIGLEFASMFADFGSSVTILDAGDEFLPREDADMKKAIQEVLDKKNISIKTSVKTQEFITQNEQVLVKTENEEILADAVLVAIGRVPNTEELGLENTDIQLNERGFIQVNDELKTSVENIWALGDCNGGPQFTYISLDDFRLVKNQLFGGDYMKRSQRKDFATSVFISPAYAHIGKKENEIENKNEVIVKLMPANSIPKAKILQETDGLLKAIIDKKTNKILGCTLFCAEAHELINIVKTAVDNDLKAEVLANQIYTHPTMAEAFNDLFG</sequence>
<evidence type="ECO:0000256" key="10">
    <source>
        <dbReference type="PIRSR" id="PIRSR000350-4"/>
    </source>
</evidence>
<dbReference type="EC" id="1.8.1.4" evidence="14"/>
<dbReference type="Gene3D" id="3.30.390.30">
    <property type="match status" value="1"/>
</dbReference>
<dbReference type="InterPro" id="IPR004099">
    <property type="entry name" value="Pyr_nucl-diS_OxRdtase_dimer"/>
</dbReference>
<dbReference type="PANTHER" id="PTHR43014:SF4">
    <property type="entry name" value="PYRIDINE NUCLEOTIDE-DISULFIDE OXIDOREDUCTASE RCLA-RELATED"/>
    <property type="match status" value="1"/>
</dbReference>
<dbReference type="InterPro" id="IPR012999">
    <property type="entry name" value="Pyr_OxRdtase_I_AS"/>
</dbReference>
<feature type="domain" description="FAD/NAD(P)-binding" evidence="13">
    <location>
        <begin position="9"/>
        <end position="303"/>
    </location>
</feature>
<dbReference type="Pfam" id="PF02852">
    <property type="entry name" value="Pyr_redox_dim"/>
    <property type="match status" value="1"/>
</dbReference>
<dbReference type="InterPro" id="IPR023753">
    <property type="entry name" value="FAD/NAD-binding_dom"/>
</dbReference>
<protein>
    <submittedName>
        <fullName evidence="14">Dihydrolipoyl dehydrogenase</fullName>
        <ecNumber evidence="14">1.8.1.4</ecNumber>
    </submittedName>
</protein>
<evidence type="ECO:0000256" key="6">
    <source>
        <dbReference type="ARBA" id="ARBA00023157"/>
    </source>
</evidence>
<dbReference type="InterPro" id="IPR036188">
    <property type="entry name" value="FAD/NAD-bd_sf"/>
</dbReference>
<evidence type="ECO:0000256" key="8">
    <source>
        <dbReference type="PIRSR" id="PIRSR000350-2"/>
    </source>
</evidence>
<dbReference type="Proteomes" id="UP000262142">
    <property type="component" value="Unassembled WGS sequence"/>
</dbReference>
<evidence type="ECO:0000313" key="14">
    <source>
        <dbReference type="EMBL" id="SZD71112.1"/>
    </source>
</evidence>
<keyword evidence="3 9" id="KW-0274">FAD</keyword>
<keyword evidence="15" id="KW-1185">Reference proteome</keyword>
<dbReference type="PROSITE" id="PS00076">
    <property type="entry name" value="PYRIDINE_REDOX_1"/>
    <property type="match status" value="1"/>
</dbReference>
<feature type="binding site" evidence="9">
    <location>
        <position position="252"/>
    </location>
    <ligand>
        <name>NAD(+)</name>
        <dbReference type="ChEBI" id="CHEBI:57540"/>
    </ligand>
</feature>
<feature type="disulfide bond" description="Redox-active" evidence="10">
    <location>
        <begin position="45"/>
        <end position="50"/>
    </location>
</feature>
<dbReference type="GO" id="GO:0050660">
    <property type="term" value="F:flavin adenine dinucleotide binding"/>
    <property type="evidence" value="ECO:0007669"/>
    <property type="project" value="TreeGrafter"/>
</dbReference>
<keyword evidence="6" id="KW-1015">Disulfide bond</keyword>
<accession>A0A383TTW0</accession>
<keyword evidence="4" id="KW-0521">NADP</keyword>
<dbReference type="AlphaFoldDB" id="A0A383TTW0"/>
<dbReference type="PIRSF" id="PIRSF000350">
    <property type="entry name" value="Mercury_reductase_MerA"/>
    <property type="match status" value="1"/>
</dbReference>
<dbReference type="PRINTS" id="PR00368">
    <property type="entry name" value="FADPNR"/>
</dbReference>
<evidence type="ECO:0000256" key="7">
    <source>
        <dbReference type="ARBA" id="ARBA00023284"/>
    </source>
</evidence>
<keyword evidence="9" id="KW-0547">Nucleotide-binding</keyword>
<feature type="domain" description="Pyridine nucleotide-disulphide oxidoreductase dimerisation" evidence="12">
    <location>
        <begin position="330"/>
        <end position="435"/>
    </location>
</feature>
<evidence type="ECO:0000256" key="9">
    <source>
        <dbReference type="PIRSR" id="PIRSR000350-3"/>
    </source>
</evidence>
<feature type="binding site" evidence="9">
    <location>
        <position position="293"/>
    </location>
    <ligand>
        <name>FAD</name>
        <dbReference type="ChEBI" id="CHEBI:57692"/>
    </ligand>
</feature>
<comment type="cofactor">
    <cofactor evidence="9">
        <name>FAD</name>
        <dbReference type="ChEBI" id="CHEBI:57692"/>
    </cofactor>
    <text evidence="9">Binds 1 FAD per subunit.</text>
</comment>
<keyword evidence="5 11" id="KW-0560">Oxidoreductase</keyword>
<evidence type="ECO:0000256" key="4">
    <source>
        <dbReference type="ARBA" id="ARBA00022857"/>
    </source>
</evidence>
<dbReference type="PANTHER" id="PTHR43014">
    <property type="entry name" value="MERCURIC REDUCTASE"/>
    <property type="match status" value="1"/>
</dbReference>
<dbReference type="RefSeq" id="WP_119058786.1">
    <property type="nucleotide sequence ID" value="NZ_UNSC01000001.1"/>
</dbReference>
<gene>
    <name evidence="14" type="primary">pdhD</name>
    <name evidence="14" type="ORF">SAMEA104719789_00206</name>
</gene>
<dbReference type="InterPro" id="IPR001100">
    <property type="entry name" value="Pyr_nuc-diS_OxRdtase"/>
</dbReference>
<feature type="binding site" evidence="9">
    <location>
        <position position="54"/>
    </location>
    <ligand>
        <name>FAD</name>
        <dbReference type="ChEBI" id="CHEBI:57692"/>
    </ligand>
</feature>
<evidence type="ECO:0000256" key="5">
    <source>
        <dbReference type="ARBA" id="ARBA00023002"/>
    </source>
</evidence>
<keyword evidence="9" id="KW-0520">NAD</keyword>
<evidence type="ECO:0000256" key="11">
    <source>
        <dbReference type="RuleBase" id="RU003691"/>
    </source>
</evidence>
<dbReference type="Gene3D" id="3.50.50.60">
    <property type="entry name" value="FAD/NAD(P)-binding domain"/>
    <property type="match status" value="2"/>
</dbReference>
<dbReference type="Pfam" id="PF07992">
    <property type="entry name" value="Pyr_redox_2"/>
    <property type="match status" value="1"/>
</dbReference>
<dbReference type="SUPFAM" id="SSF55424">
    <property type="entry name" value="FAD/NAD-linked reductases, dimerisation (C-terminal) domain"/>
    <property type="match status" value="1"/>
</dbReference>
<keyword evidence="7 11" id="KW-0676">Redox-active center</keyword>
<evidence type="ECO:0000259" key="13">
    <source>
        <dbReference type="Pfam" id="PF07992"/>
    </source>
</evidence>
<feature type="active site" description="Proton acceptor" evidence="8">
    <location>
        <position position="426"/>
    </location>
</feature>
<dbReference type="OrthoDB" id="9800167at2"/>
<name>A0A383TTW0_9FLAO</name>